<reference evidence="3" key="1">
    <citation type="submission" date="2016-10" db="EMBL/GenBank/DDBJ databases">
        <authorList>
            <person name="Varghese N."/>
            <person name="Submissions S."/>
        </authorList>
    </citation>
    <scope>NUCLEOTIDE SEQUENCE [LARGE SCALE GENOMIC DNA]</scope>
    <source>
        <strain evidence="3">DSM 16858</strain>
    </source>
</reference>
<gene>
    <name evidence="2" type="ORF">SAMN05443639_102575</name>
</gene>
<evidence type="ECO:0000256" key="1">
    <source>
        <dbReference type="SAM" id="MobiDB-lite"/>
    </source>
</evidence>
<sequence length="341" mass="37407">MPSRDESKRRQPGAPRQGLEHAPRRLQPVPQGCWLVIPYKDTDEGARPVPAGEPFWESPYIWMQDMNGQRLSQAIAGQPVRVFARIRNRGTLPAFPTRVSFAFVDASLGIAWSAPRLIGETGTDVPPNQLGPGVKDVECPEPWVPGASSTHACLLVMCDEVLMDHPAVPWSAGFDRHVAQRNVTILPAGPGKTLAFRLQFATVLSEGAAVRFAAQAAWVKAPDPEQALRYVPGREEPRGELQGTLLDTDVLRETVRPGRIEALGEVKQGPLELKSPTSRELPAFVPVGPRLESQPRELRGMDVDITVPMRVEAPYLLVRLAQVEDAHVTGGYTVLLQLREG</sequence>
<evidence type="ECO:0000313" key="3">
    <source>
        <dbReference type="Proteomes" id="UP000199181"/>
    </source>
</evidence>
<keyword evidence="3" id="KW-1185">Reference proteome</keyword>
<dbReference type="AlphaFoldDB" id="A0A1I0DKB3"/>
<dbReference type="Proteomes" id="UP000199181">
    <property type="component" value="Unassembled WGS sequence"/>
</dbReference>
<feature type="region of interest" description="Disordered" evidence="1">
    <location>
        <begin position="1"/>
        <end position="25"/>
    </location>
</feature>
<evidence type="ECO:0000313" key="2">
    <source>
        <dbReference type="EMBL" id="SET32890.1"/>
    </source>
</evidence>
<name>A0A1I0DKB3_9BACT</name>
<proteinExistence type="predicted"/>
<protein>
    <submittedName>
        <fullName evidence="2">Uncharacterized protein</fullName>
    </submittedName>
</protein>
<accession>A0A1I0DKB3</accession>
<dbReference type="EMBL" id="FOIJ01000002">
    <property type="protein sequence ID" value="SET32890.1"/>
    <property type="molecule type" value="Genomic_DNA"/>
</dbReference>
<organism evidence="2 3">
    <name type="scientific">Stigmatella erecta</name>
    <dbReference type="NCBI Taxonomy" id="83460"/>
    <lineage>
        <taxon>Bacteria</taxon>
        <taxon>Pseudomonadati</taxon>
        <taxon>Myxococcota</taxon>
        <taxon>Myxococcia</taxon>
        <taxon>Myxococcales</taxon>
        <taxon>Cystobacterineae</taxon>
        <taxon>Archangiaceae</taxon>
        <taxon>Stigmatella</taxon>
    </lineage>
</organism>